<feature type="non-terminal residue" evidence="2">
    <location>
        <position position="1"/>
    </location>
</feature>
<feature type="transmembrane region" description="Helical" evidence="1">
    <location>
        <begin position="78"/>
        <end position="96"/>
    </location>
</feature>
<dbReference type="Gene3D" id="1.10.287.70">
    <property type="match status" value="1"/>
</dbReference>
<sequence>NVAAGPMAMNADRVSAMQPLPAFYYADGVHMAGRRQMYSTDVFGYIYAFDEQVWMALGIALLATAGIMVMFQNNFRRVGAIGKFVDYVFLLFAMLLTKGPSRCPDNTRMLIGVWW</sequence>
<protein>
    <submittedName>
        <fullName evidence="2">Putative glutamate receptor</fullName>
    </submittedName>
</protein>
<keyword evidence="2" id="KW-0675">Receptor</keyword>
<dbReference type="EMBL" id="GEGO01003282">
    <property type="protein sequence ID" value="JAR92122.1"/>
    <property type="molecule type" value="Transcribed_RNA"/>
</dbReference>
<reference evidence="2" key="1">
    <citation type="journal article" date="2018" name="PLoS Negl. Trop. Dis.">
        <title>Sialome diversity of ticks revealed by RNAseq of single tick salivary glands.</title>
        <authorList>
            <person name="Perner J."/>
            <person name="Kropackova S."/>
            <person name="Kopacek P."/>
            <person name="Ribeiro J.M."/>
        </authorList>
    </citation>
    <scope>NUCLEOTIDE SEQUENCE</scope>
    <source>
        <strain evidence="2">Siblings of single egg batch collected in Ceske Budejovice</strain>
        <tissue evidence="2">Salivary glands</tissue>
    </source>
</reference>
<accession>A0A147BNT8</accession>
<keyword evidence="1" id="KW-0472">Membrane</keyword>
<proteinExistence type="predicted"/>
<evidence type="ECO:0000313" key="2">
    <source>
        <dbReference type="EMBL" id="JAR92122.1"/>
    </source>
</evidence>
<name>A0A147BNT8_IXORI</name>
<keyword evidence="1" id="KW-1133">Transmembrane helix</keyword>
<organism evidence="2">
    <name type="scientific">Ixodes ricinus</name>
    <name type="common">Common tick</name>
    <name type="synonym">Acarus ricinus</name>
    <dbReference type="NCBI Taxonomy" id="34613"/>
    <lineage>
        <taxon>Eukaryota</taxon>
        <taxon>Metazoa</taxon>
        <taxon>Ecdysozoa</taxon>
        <taxon>Arthropoda</taxon>
        <taxon>Chelicerata</taxon>
        <taxon>Arachnida</taxon>
        <taxon>Acari</taxon>
        <taxon>Parasitiformes</taxon>
        <taxon>Ixodida</taxon>
        <taxon>Ixodoidea</taxon>
        <taxon>Ixodidae</taxon>
        <taxon>Ixodinae</taxon>
        <taxon>Ixodes</taxon>
    </lineage>
</organism>
<feature type="non-terminal residue" evidence="2">
    <location>
        <position position="115"/>
    </location>
</feature>
<feature type="transmembrane region" description="Helical" evidence="1">
    <location>
        <begin position="53"/>
        <end position="71"/>
    </location>
</feature>
<keyword evidence="1" id="KW-0812">Transmembrane</keyword>
<evidence type="ECO:0000256" key="1">
    <source>
        <dbReference type="SAM" id="Phobius"/>
    </source>
</evidence>
<dbReference type="AlphaFoldDB" id="A0A147BNT8"/>